<gene>
    <name evidence="10" type="ORF">FTUN_7069</name>
</gene>
<dbReference type="Gene3D" id="3.30.70.1440">
    <property type="entry name" value="Multidrug efflux transporter AcrB pore domain"/>
    <property type="match status" value="1"/>
</dbReference>
<keyword evidence="3" id="KW-0813">Transport</keyword>
<dbReference type="InterPro" id="IPR001036">
    <property type="entry name" value="Acrflvin-R"/>
</dbReference>
<dbReference type="PANTHER" id="PTHR32063">
    <property type="match status" value="1"/>
</dbReference>
<keyword evidence="4" id="KW-1003">Cell membrane</keyword>
<dbReference type="Gene3D" id="1.20.1640.10">
    <property type="entry name" value="Multidrug efflux transporter AcrB transmembrane domain"/>
    <property type="match status" value="2"/>
</dbReference>
<dbReference type="SUPFAM" id="SSF82866">
    <property type="entry name" value="Multidrug efflux transporter AcrB transmembrane domain"/>
    <property type="match status" value="2"/>
</dbReference>
<dbReference type="Gene3D" id="3.30.70.1430">
    <property type="entry name" value="Multidrug efflux transporter AcrB pore domain"/>
    <property type="match status" value="2"/>
</dbReference>
<dbReference type="FunFam" id="1.20.1640.10:FF:000001">
    <property type="entry name" value="Efflux pump membrane transporter"/>
    <property type="match status" value="1"/>
</dbReference>
<dbReference type="InterPro" id="IPR027463">
    <property type="entry name" value="AcrB_DN_DC_subdom"/>
</dbReference>
<feature type="transmembrane region" description="Helical" evidence="9">
    <location>
        <begin position="926"/>
        <end position="949"/>
    </location>
</feature>
<dbReference type="Gene3D" id="3.30.2090.10">
    <property type="entry name" value="Multidrug efflux transporter AcrB TolC docking domain, DN and DC subdomains"/>
    <property type="match status" value="2"/>
</dbReference>
<dbReference type="Proteomes" id="UP000503447">
    <property type="component" value="Chromosome"/>
</dbReference>
<evidence type="ECO:0000313" key="11">
    <source>
        <dbReference type="Proteomes" id="UP000503447"/>
    </source>
</evidence>
<dbReference type="Gene3D" id="3.30.70.1320">
    <property type="entry name" value="Multidrug efflux transporter AcrB pore domain like"/>
    <property type="match status" value="1"/>
</dbReference>
<keyword evidence="5" id="KW-0997">Cell inner membrane</keyword>
<feature type="transmembrane region" description="Helical" evidence="9">
    <location>
        <begin position="368"/>
        <end position="388"/>
    </location>
</feature>
<dbReference type="GO" id="GO:0009636">
    <property type="term" value="P:response to toxic substance"/>
    <property type="evidence" value="ECO:0007669"/>
    <property type="project" value="UniProtKB-ARBA"/>
</dbReference>
<accession>A0A6M5YZ97</accession>
<dbReference type="KEGG" id="ftj:FTUN_7069"/>
<protein>
    <submittedName>
        <fullName evidence="10">RND efflux system, inner membrane transporter</fullName>
    </submittedName>
</protein>
<reference evidence="11" key="1">
    <citation type="submission" date="2020-05" db="EMBL/GenBank/DDBJ databases">
        <title>Frigoriglobus tundricola gen. nov., sp. nov., a psychrotolerant cellulolytic planctomycete of the family Gemmataceae with two divergent copies of 16S rRNA gene.</title>
        <authorList>
            <person name="Kulichevskaya I.S."/>
            <person name="Ivanova A.A."/>
            <person name="Naumoff D.G."/>
            <person name="Beletsky A.V."/>
            <person name="Rijpstra W.I.C."/>
            <person name="Sinninghe Damste J.S."/>
            <person name="Mardanov A.V."/>
            <person name="Ravin N.V."/>
            <person name="Dedysh S.N."/>
        </authorList>
    </citation>
    <scope>NUCLEOTIDE SEQUENCE [LARGE SCALE GENOMIC DNA]</scope>
    <source>
        <strain evidence="11">PL17</strain>
    </source>
</reference>
<dbReference type="PRINTS" id="PR00702">
    <property type="entry name" value="ACRIFLAVINRP"/>
</dbReference>
<evidence type="ECO:0000256" key="9">
    <source>
        <dbReference type="SAM" id="Phobius"/>
    </source>
</evidence>
<proteinExistence type="inferred from homology"/>
<dbReference type="RefSeq" id="WP_171474419.1">
    <property type="nucleotide sequence ID" value="NZ_CP053452.2"/>
</dbReference>
<feature type="transmembrane region" description="Helical" evidence="9">
    <location>
        <begin position="970"/>
        <end position="990"/>
    </location>
</feature>
<feature type="transmembrane region" description="Helical" evidence="9">
    <location>
        <begin position="532"/>
        <end position="551"/>
    </location>
</feature>
<evidence type="ECO:0000313" key="10">
    <source>
        <dbReference type="EMBL" id="QJW99457.1"/>
    </source>
</evidence>
<dbReference type="NCBIfam" id="NF000282">
    <property type="entry name" value="RND_permease_1"/>
    <property type="match status" value="1"/>
</dbReference>
<evidence type="ECO:0000256" key="8">
    <source>
        <dbReference type="ARBA" id="ARBA00023136"/>
    </source>
</evidence>
<dbReference type="FunFam" id="3.30.70.1430:FF:000001">
    <property type="entry name" value="Efflux pump membrane transporter"/>
    <property type="match status" value="1"/>
</dbReference>
<dbReference type="AlphaFoldDB" id="A0A6M5YZ97"/>
<feature type="transmembrane region" description="Helical" evidence="9">
    <location>
        <begin position="900"/>
        <end position="920"/>
    </location>
</feature>
<evidence type="ECO:0000256" key="7">
    <source>
        <dbReference type="ARBA" id="ARBA00022989"/>
    </source>
</evidence>
<dbReference type="SUPFAM" id="SSF82693">
    <property type="entry name" value="Multidrug efflux transporter AcrB pore domain, PN1, PN2, PC1 and PC2 subdomains"/>
    <property type="match status" value="4"/>
</dbReference>
<keyword evidence="8 9" id="KW-0472">Membrane</keyword>
<comment type="subcellular location">
    <subcellularLocation>
        <location evidence="1">Cell inner membrane</location>
        <topology evidence="1">Multi-pass membrane protein</topology>
    </subcellularLocation>
</comment>
<evidence type="ECO:0000256" key="5">
    <source>
        <dbReference type="ARBA" id="ARBA00022519"/>
    </source>
</evidence>
<organism evidence="10 11">
    <name type="scientific">Frigoriglobus tundricola</name>
    <dbReference type="NCBI Taxonomy" id="2774151"/>
    <lineage>
        <taxon>Bacteria</taxon>
        <taxon>Pseudomonadati</taxon>
        <taxon>Planctomycetota</taxon>
        <taxon>Planctomycetia</taxon>
        <taxon>Gemmatales</taxon>
        <taxon>Gemmataceae</taxon>
        <taxon>Frigoriglobus</taxon>
    </lineage>
</organism>
<dbReference type="NCBIfam" id="TIGR00915">
    <property type="entry name" value="2A0602"/>
    <property type="match status" value="1"/>
</dbReference>
<sequence length="1096" mass="118864">MISRFFIDRPIFANVIALMTILFGVVALDRLPVERYPSITPPTVVVSTTYPGANAQVVADTVAAPIEQQVNGVENMMYMSSTSSSDGSYALTITFEIGTNLDDAQVLVQNRMSVAEPVLPEEVRRQGITVKKQSSNILLVISLTSESKRYDPVFLSNYATLRLRDELSRVKGVGEVQIKGAGAYSMRVWTDPDKMASRQITTLDVTAALARQNVQVAAGQVGQPPNPAGQAFQLTVTTRGRLTTPAEFEEIVVKSGGNNQIVYLRDVARVELGAQNYDTFETRSGMDAANLLIFQLPGSNAMDVANRVREAMKKIEPTLPDGLEYTIPFDTTKFVSAAIHNVYQTLIEAGVLVLIVILVFLQNWRALLVPATTVPVTIIGAFSFLYVFGFSINLLTLFALILAIGIVVDDAIVIVENASHHIEQGEAPRLATIKAMNEVTGPVIAITFVLMAVFVPTAFLSGITGQMYRQFALTIAATALISAVNALSLKPAQCALWLKPAAKKSLFSRAFDTVYGPIERVYAWSIRIMLRVWPLALIVFLATAAGTGWWYQQLPTGFLPTEDEGYAIIAVQLPDGASLDRTRDVAERINKVCARFRDKGALENWFVLGGTSLLDGTAAPNGATAFVTWTDWSLRTTPEMQQQALVQALQMEFFGIQDAFIFVIVPPSIQGLGFSGGFEMKIEDREGVGLAVLQERTQAVIDAAVQRPEIAPPPAIRTTFRAGVPQVYLNIDRVKAEKMGVFISDVFAALQANLGSVYVNDFNLYGRTWQVRVQADARFRADPSLLRRLEVKNRTGGKVPLGTLLSVESQVGPLAITRYNLYPTATISGVTKPGFSSGEGLAAMEAAAEQVLPPSMGYEWTSIAFQEKRVSGEEVLVFALAVLLVYWVLAAQYESWLLPLAVILVVPLGLLGVVAGVVFRGLDNNIYTQIGVVLIIALASKNAILIVEFARELRLAGRSIRQAAAEAARLRFRPILMTSIAFILGVVPLVTATGAGAASRQALGTAVFGGMITSTVLAVFFVPVFYVVVQGLIELRNGPPVRPESVTEHFTGASENGTPVNGHTPISEAHSVVQEPPVSTAAGGWFSTVWKRLTKR</sequence>
<dbReference type="Pfam" id="PF00873">
    <property type="entry name" value="ACR_tran"/>
    <property type="match status" value="1"/>
</dbReference>
<feature type="transmembrane region" description="Helical" evidence="9">
    <location>
        <begin position="342"/>
        <end position="361"/>
    </location>
</feature>
<keyword evidence="7 9" id="KW-1133">Transmembrane helix</keyword>
<evidence type="ECO:0000256" key="3">
    <source>
        <dbReference type="ARBA" id="ARBA00022448"/>
    </source>
</evidence>
<name>A0A6M5YZ97_9BACT</name>
<dbReference type="GO" id="GO:0042910">
    <property type="term" value="F:xenobiotic transmembrane transporter activity"/>
    <property type="evidence" value="ECO:0007669"/>
    <property type="project" value="TreeGrafter"/>
</dbReference>
<feature type="transmembrane region" description="Helical" evidence="9">
    <location>
        <begin position="471"/>
        <end position="489"/>
    </location>
</feature>
<evidence type="ECO:0000256" key="4">
    <source>
        <dbReference type="ARBA" id="ARBA00022475"/>
    </source>
</evidence>
<feature type="transmembrane region" description="Helical" evidence="9">
    <location>
        <begin position="1002"/>
        <end position="1029"/>
    </location>
</feature>
<dbReference type="EMBL" id="CP053452">
    <property type="protein sequence ID" value="QJW99457.1"/>
    <property type="molecule type" value="Genomic_DNA"/>
</dbReference>
<evidence type="ECO:0000256" key="1">
    <source>
        <dbReference type="ARBA" id="ARBA00004429"/>
    </source>
</evidence>
<dbReference type="SUPFAM" id="SSF82714">
    <property type="entry name" value="Multidrug efflux transporter AcrB TolC docking domain, DN and DC subdomains"/>
    <property type="match status" value="2"/>
</dbReference>
<keyword evidence="11" id="KW-1185">Reference proteome</keyword>
<feature type="transmembrane region" description="Helical" evidence="9">
    <location>
        <begin position="394"/>
        <end position="418"/>
    </location>
</feature>
<dbReference type="InterPro" id="IPR004764">
    <property type="entry name" value="MdtF-like"/>
</dbReference>
<evidence type="ECO:0000256" key="2">
    <source>
        <dbReference type="ARBA" id="ARBA00010942"/>
    </source>
</evidence>
<keyword evidence="6 9" id="KW-0812">Transmembrane</keyword>
<feature type="transmembrane region" description="Helical" evidence="9">
    <location>
        <begin position="875"/>
        <end position="893"/>
    </location>
</feature>
<feature type="transmembrane region" description="Helical" evidence="9">
    <location>
        <begin position="12"/>
        <end position="28"/>
    </location>
</feature>
<comment type="similarity">
    <text evidence="2">Belongs to the resistance-nodulation-cell division (RND) (TC 2.A.6) family.</text>
</comment>
<dbReference type="PANTHER" id="PTHR32063:SF11">
    <property type="entry name" value="CATION OR DRUG EFFLUX SYSTEM PROTEIN"/>
    <property type="match status" value="1"/>
</dbReference>
<feature type="transmembrane region" description="Helical" evidence="9">
    <location>
        <begin position="439"/>
        <end position="459"/>
    </location>
</feature>
<dbReference type="GO" id="GO:0005886">
    <property type="term" value="C:plasma membrane"/>
    <property type="evidence" value="ECO:0007669"/>
    <property type="project" value="UniProtKB-SubCell"/>
</dbReference>
<dbReference type="GO" id="GO:0015562">
    <property type="term" value="F:efflux transmembrane transporter activity"/>
    <property type="evidence" value="ECO:0007669"/>
    <property type="project" value="InterPro"/>
</dbReference>
<evidence type="ECO:0000256" key="6">
    <source>
        <dbReference type="ARBA" id="ARBA00022692"/>
    </source>
</evidence>